<evidence type="ECO:0008006" key="3">
    <source>
        <dbReference type="Google" id="ProtNLM"/>
    </source>
</evidence>
<comment type="caution">
    <text evidence="1">The sequence shown here is derived from an EMBL/GenBank/DDBJ whole genome shotgun (WGS) entry which is preliminary data.</text>
</comment>
<name>A0A9X2IQ42_9BACI</name>
<dbReference type="EMBL" id="JAMBOL010000066">
    <property type="protein sequence ID" value="MCM3716704.1"/>
    <property type="molecule type" value="Genomic_DNA"/>
</dbReference>
<dbReference type="Proteomes" id="UP001139179">
    <property type="component" value="Unassembled WGS sequence"/>
</dbReference>
<feature type="non-terminal residue" evidence="1">
    <location>
        <position position="1"/>
    </location>
</feature>
<sequence length="465" mass="48127">GTDTGGIIGEGTAADFKKVYATGEVEGENKVGGLIGEARGAIEISDGFSAGNVKGSGDSVGGAVGYLGSSSGTPRLENVYAVGSVEGKEEVGGIVGYHRRGSIQQVFALNPFLAGESHVGKVIGSQHSSGDFEHTYSHDRINGGGKTDFLTGLITEDNRKNFAFYKERGLDEESWLFSSTIGLPVLRGLPEPNIQEPIYEETVTLMSDEEGIFIPIRTVSELEKIGSIGSETRYKLLNNIDLSSVENWEPLPRFDGVLEGNGHTIFNLTIEKNESDVGLFRSVGSDGVIKNLTLQNVNVKGGEETGALTGSGSGTIEGVSVIDGLVSGEDMTGGIAGSWSGAMTESYSSVDVKGGTDTGGIIGEGTAADFKKVYATGEVEGENKVGGLIGEARGAIEISDGFSAGNVKGSGDSVGGAVGYLGSSSGTPRLENVYAVGSVEGKEEVGGIVGYHRRGSIQQVFALNP</sequence>
<proteinExistence type="predicted"/>
<accession>A0A9X2IQ42</accession>
<keyword evidence="2" id="KW-1185">Reference proteome</keyword>
<organism evidence="1 2">
    <name type="scientific">Halalkalibacter oceani</name>
    <dbReference type="NCBI Taxonomy" id="1653776"/>
    <lineage>
        <taxon>Bacteria</taxon>
        <taxon>Bacillati</taxon>
        <taxon>Bacillota</taxon>
        <taxon>Bacilli</taxon>
        <taxon>Bacillales</taxon>
        <taxon>Bacillaceae</taxon>
        <taxon>Halalkalibacter</taxon>
    </lineage>
</organism>
<dbReference type="AlphaFoldDB" id="A0A9X2IQ42"/>
<evidence type="ECO:0000313" key="2">
    <source>
        <dbReference type="Proteomes" id="UP001139179"/>
    </source>
</evidence>
<feature type="non-terminal residue" evidence="1">
    <location>
        <position position="465"/>
    </location>
</feature>
<gene>
    <name evidence="1" type="ORF">M3202_21945</name>
</gene>
<evidence type="ECO:0000313" key="1">
    <source>
        <dbReference type="EMBL" id="MCM3716704.1"/>
    </source>
</evidence>
<dbReference type="Gene3D" id="2.160.20.110">
    <property type="match status" value="2"/>
</dbReference>
<protein>
    <recommendedName>
        <fullName evidence="3">GLUG domain-containing protein</fullName>
    </recommendedName>
</protein>
<reference evidence="1" key="1">
    <citation type="submission" date="2022-05" db="EMBL/GenBank/DDBJ databases">
        <title>Comparative Genomics of Spacecraft Associated Microbes.</title>
        <authorList>
            <person name="Tran M.T."/>
            <person name="Wright A."/>
            <person name="Seuylemezian A."/>
            <person name="Eisen J."/>
            <person name="Coil D."/>
        </authorList>
    </citation>
    <scope>NUCLEOTIDE SEQUENCE</scope>
    <source>
        <strain evidence="1">214.1.1</strain>
    </source>
</reference>